<gene>
    <name evidence="2" type="ORF">CASFOL_014679</name>
</gene>
<feature type="region of interest" description="Disordered" evidence="1">
    <location>
        <begin position="12"/>
        <end position="41"/>
    </location>
</feature>
<dbReference type="PANTHER" id="PTHR31197">
    <property type="entry name" value="OS01G0612600 PROTEIN"/>
    <property type="match status" value="1"/>
</dbReference>
<keyword evidence="3" id="KW-1185">Reference proteome</keyword>
<dbReference type="AlphaFoldDB" id="A0ABD3DBJ6"/>
<proteinExistence type="predicted"/>
<dbReference type="InterPro" id="IPR012866">
    <property type="entry name" value="DUF1644"/>
</dbReference>
<feature type="compositionally biased region" description="Polar residues" evidence="1">
    <location>
        <begin position="14"/>
        <end position="23"/>
    </location>
</feature>
<evidence type="ECO:0000313" key="3">
    <source>
        <dbReference type="Proteomes" id="UP001632038"/>
    </source>
</evidence>
<name>A0ABD3DBJ6_9LAMI</name>
<sequence>MTSFGVQIIRSEVKQTPNNTPASSEMPKDRRVNSSSFDRSTVSPYYRTSKISDPEIFSPHAGNEREWEQARCPICIDHPHNAVLLLCSSRENGCRPFICDTSYRHSNCFDQFCKSSSQSKLVCPLCRGSISGWDIVGPARSFMNNKRRNCSLDTCEFNGNYGELRKHARVEHPFERPSEASPARRSDWMMMEQRMDMEDLLAHQSDIEPDWDGWLSWDGLVENDEFWSDGSFFDFPSGLSDIGDDLVDEMFSGLSLPFMSLHSSFNEDELMDSGSSMINQVENDLLDLRSISRSNYHSENEETTDLSP</sequence>
<evidence type="ECO:0008006" key="4">
    <source>
        <dbReference type="Google" id="ProtNLM"/>
    </source>
</evidence>
<dbReference type="Proteomes" id="UP001632038">
    <property type="component" value="Unassembled WGS sequence"/>
</dbReference>
<reference evidence="3" key="1">
    <citation type="journal article" date="2024" name="IScience">
        <title>Strigolactones Initiate the Formation of Haustorium-like Structures in Castilleja.</title>
        <authorList>
            <person name="Buerger M."/>
            <person name="Peterson D."/>
            <person name="Chory J."/>
        </authorList>
    </citation>
    <scope>NUCLEOTIDE SEQUENCE [LARGE SCALE GENOMIC DNA]</scope>
</reference>
<accession>A0ABD3DBJ6</accession>
<dbReference type="PANTHER" id="PTHR31197:SF5">
    <property type="entry name" value="OS01G0612600 PROTEIN"/>
    <property type="match status" value="1"/>
</dbReference>
<dbReference type="Pfam" id="PF07800">
    <property type="entry name" value="DUF1644"/>
    <property type="match status" value="1"/>
</dbReference>
<evidence type="ECO:0000256" key="1">
    <source>
        <dbReference type="SAM" id="MobiDB-lite"/>
    </source>
</evidence>
<dbReference type="EMBL" id="JAVIJP010000017">
    <property type="protein sequence ID" value="KAL3639711.1"/>
    <property type="molecule type" value="Genomic_DNA"/>
</dbReference>
<organism evidence="2 3">
    <name type="scientific">Castilleja foliolosa</name>
    <dbReference type="NCBI Taxonomy" id="1961234"/>
    <lineage>
        <taxon>Eukaryota</taxon>
        <taxon>Viridiplantae</taxon>
        <taxon>Streptophyta</taxon>
        <taxon>Embryophyta</taxon>
        <taxon>Tracheophyta</taxon>
        <taxon>Spermatophyta</taxon>
        <taxon>Magnoliopsida</taxon>
        <taxon>eudicotyledons</taxon>
        <taxon>Gunneridae</taxon>
        <taxon>Pentapetalae</taxon>
        <taxon>asterids</taxon>
        <taxon>lamiids</taxon>
        <taxon>Lamiales</taxon>
        <taxon>Orobanchaceae</taxon>
        <taxon>Pedicularideae</taxon>
        <taxon>Castillejinae</taxon>
        <taxon>Castilleja</taxon>
    </lineage>
</organism>
<comment type="caution">
    <text evidence="2">The sequence shown here is derived from an EMBL/GenBank/DDBJ whole genome shotgun (WGS) entry which is preliminary data.</text>
</comment>
<evidence type="ECO:0000313" key="2">
    <source>
        <dbReference type="EMBL" id="KAL3639711.1"/>
    </source>
</evidence>
<protein>
    <recommendedName>
        <fullName evidence="4">RING-type domain-containing protein</fullName>
    </recommendedName>
</protein>